<reference evidence="2 3" key="1">
    <citation type="submission" date="2024-03" db="EMBL/GenBank/DDBJ databases">
        <title>Human intestinal bacterial collection.</title>
        <authorList>
            <person name="Pauvert C."/>
            <person name="Hitch T.C.A."/>
            <person name="Clavel T."/>
        </authorList>
    </citation>
    <scope>NUCLEOTIDE SEQUENCE [LARGE SCALE GENOMIC DNA]</scope>
    <source>
        <strain evidence="2 3">CLA-JM-H11</strain>
    </source>
</reference>
<keyword evidence="2" id="KW-0378">Hydrolase</keyword>
<dbReference type="NCBIfam" id="TIGR00010">
    <property type="entry name" value="YchF/TatD family DNA exonuclease"/>
    <property type="match status" value="1"/>
</dbReference>
<keyword evidence="3" id="KW-1185">Reference proteome</keyword>
<name>A0ABV1GJ38_9FIRM</name>
<dbReference type="SUPFAM" id="SSF51556">
    <property type="entry name" value="Metallo-dependent hydrolases"/>
    <property type="match status" value="1"/>
</dbReference>
<sequence>MIFDTHSHYTSHRFDDHRTQLLDSLPGQGVCAVVDCATDFDTATQCLALADQYPWLYVAAGIHPQSLIEEDASTRTRFGGDWRAELEAIEPLYADKRVVAVGECGLDHYWPIPKEEQAALFEAELEVAKAHDLPIIVHDREAHADTYAMLKKHRPKGVVHCYSGSADDVAWLTAQGLYIGFGGVLTFANARKTVEAAAACPLDKILLETDCPYLAPVPFRGKENHSGLILHVARRLAEIRGLTEKEVLRITEENARTLFGV</sequence>
<comment type="caution">
    <text evidence="2">The sequence shown here is derived from an EMBL/GenBank/DDBJ whole genome shotgun (WGS) entry which is preliminary data.</text>
</comment>
<dbReference type="Gene3D" id="3.20.20.140">
    <property type="entry name" value="Metal-dependent hydrolases"/>
    <property type="match status" value="1"/>
</dbReference>
<evidence type="ECO:0000313" key="2">
    <source>
        <dbReference type="EMBL" id="MEQ2521746.1"/>
    </source>
</evidence>
<evidence type="ECO:0000256" key="1">
    <source>
        <dbReference type="ARBA" id="ARBA00022723"/>
    </source>
</evidence>
<dbReference type="InterPro" id="IPR001130">
    <property type="entry name" value="TatD-like"/>
</dbReference>
<dbReference type="PANTHER" id="PTHR46124:SF2">
    <property type="entry name" value="D-AMINOACYL-TRNA DEACYLASE"/>
    <property type="match status" value="1"/>
</dbReference>
<dbReference type="InterPro" id="IPR032466">
    <property type="entry name" value="Metal_Hydrolase"/>
</dbReference>
<proteinExistence type="predicted"/>
<dbReference type="EMBL" id="JBBMFA010000114">
    <property type="protein sequence ID" value="MEQ2521746.1"/>
    <property type="molecule type" value="Genomic_DNA"/>
</dbReference>
<keyword evidence="1" id="KW-0479">Metal-binding</keyword>
<dbReference type="Proteomes" id="UP001477672">
    <property type="component" value="Unassembled WGS sequence"/>
</dbReference>
<dbReference type="Pfam" id="PF01026">
    <property type="entry name" value="TatD_DNase"/>
    <property type="match status" value="1"/>
</dbReference>
<dbReference type="EC" id="3.1.-.-" evidence="2"/>
<dbReference type="PIRSF" id="PIRSF005902">
    <property type="entry name" value="DNase_TatD"/>
    <property type="match status" value="1"/>
</dbReference>
<organism evidence="2 3">
    <name type="scientific">Ruthenibacterium intestinale</name>
    <dbReference type="NCBI Taxonomy" id="3133163"/>
    <lineage>
        <taxon>Bacteria</taxon>
        <taxon>Bacillati</taxon>
        <taxon>Bacillota</taxon>
        <taxon>Clostridia</taxon>
        <taxon>Eubacteriales</taxon>
        <taxon>Oscillospiraceae</taxon>
        <taxon>Ruthenibacterium</taxon>
    </lineage>
</organism>
<evidence type="ECO:0000313" key="3">
    <source>
        <dbReference type="Proteomes" id="UP001477672"/>
    </source>
</evidence>
<gene>
    <name evidence="2" type="ORF">WMO24_15115</name>
</gene>
<dbReference type="RefSeq" id="WP_349217219.1">
    <property type="nucleotide sequence ID" value="NZ_JBBMFA010000114.1"/>
</dbReference>
<dbReference type="CDD" id="cd01310">
    <property type="entry name" value="TatD_DNAse"/>
    <property type="match status" value="1"/>
</dbReference>
<dbReference type="GO" id="GO:0016787">
    <property type="term" value="F:hydrolase activity"/>
    <property type="evidence" value="ECO:0007669"/>
    <property type="project" value="UniProtKB-KW"/>
</dbReference>
<dbReference type="InterPro" id="IPR015991">
    <property type="entry name" value="TatD/YcfH-like"/>
</dbReference>
<accession>A0ABV1GJ38</accession>
<protein>
    <submittedName>
        <fullName evidence="2">TatD family hydrolase</fullName>
        <ecNumber evidence="2">3.1.-.-</ecNumber>
    </submittedName>
</protein>
<dbReference type="PANTHER" id="PTHR46124">
    <property type="entry name" value="D-AMINOACYL-TRNA DEACYLASE"/>
    <property type="match status" value="1"/>
</dbReference>